<evidence type="ECO:0000313" key="2">
    <source>
        <dbReference type="Proteomes" id="UP000321569"/>
    </source>
</evidence>
<proteinExistence type="predicted"/>
<accession>A0A512PJJ6</accession>
<organism evidence="1 2">
    <name type="scientific">Lentilactobacillus rapi</name>
    <dbReference type="NCBI Taxonomy" id="481723"/>
    <lineage>
        <taxon>Bacteria</taxon>
        <taxon>Bacillati</taxon>
        <taxon>Bacillota</taxon>
        <taxon>Bacilli</taxon>
        <taxon>Lactobacillales</taxon>
        <taxon>Lactobacillaceae</taxon>
        <taxon>Lentilactobacillus</taxon>
    </lineage>
</organism>
<gene>
    <name evidence="1" type="ORF">LRA02_02380</name>
</gene>
<name>A0A512PJJ6_9LACO</name>
<dbReference type="RefSeq" id="WP_054746599.1">
    <property type="nucleotide sequence ID" value="NZ_BKAM01000001.1"/>
</dbReference>
<protein>
    <submittedName>
        <fullName evidence="1">Uncharacterized protein</fullName>
    </submittedName>
</protein>
<dbReference type="AlphaFoldDB" id="A0A512PJJ6"/>
<reference evidence="1 2" key="1">
    <citation type="submission" date="2019-07" db="EMBL/GenBank/DDBJ databases">
        <title>Whole genome shotgun sequence of Lactobacillus rapi NBRC 109618.</title>
        <authorList>
            <person name="Hosoyama A."/>
            <person name="Uohara A."/>
            <person name="Ohji S."/>
            <person name="Ichikawa N."/>
        </authorList>
    </citation>
    <scope>NUCLEOTIDE SEQUENCE [LARGE SCALE GENOMIC DNA]</scope>
    <source>
        <strain evidence="1 2">NBRC 109618</strain>
    </source>
</reference>
<evidence type="ECO:0000313" key="1">
    <source>
        <dbReference type="EMBL" id="GEP71370.1"/>
    </source>
</evidence>
<sequence length="115" mass="13463">MEFRKSILLGVAALSFGEAITFAPATVEASSWHSSAIPYRLRGHWYAKVNPHQGVKIYRHYIHYSGEKSLHVKWKYIGNHFYKFYPTNYGGGAFSLHYFGPHKITMESFWHSYFR</sequence>
<comment type="caution">
    <text evidence="1">The sequence shown here is derived from an EMBL/GenBank/DDBJ whole genome shotgun (WGS) entry which is preliminary data.</text>
</comment>
<dbReference type="Proteomes" id="UP000321569">
    <property type="component" value="Unassembled WGS sequence"/>
</dbReference>
<dbReference type="EMBL" id="BKAM01000001">
    <property type="protein sequence ID" value="GEP71370.1"/>
    <property type="molecule type" value="Genomic_DNA"/>
</dbReference>
<dbReference type="OrthoDB" id="2325017at2"/>